<evidence type="ECO:0000256" key="2">
    <source>
        <dbReference type="ARBA" id="ARBA00012438"/>
    </source>
</evidence>
<dbReference type="InterPro" id="IPR036890">
    <property type="entry name" value="HATPase_C_sf"/>
</dbReference>
<dbReference type="NCBIfam" id="TIGR00229">
    <property type="entry name" value="sensory_box"/>
    <property type="match status" value="1"/>
</dbReference>
<dbReference type="PROSITE" id="PS50109">
    <property type="entry name" value="HIS_KIN"/>
    <property type="match status" value="1"/>
</dbReference>
<sequence length="1333" mass="144879">MHTELVTSVSREELRNRLPAALSSCMTEADIVQVLYTELQQEFGYDAITLHVLEREGQLHALVVDHGVLQDVKHHTVAESSFAAHYADPKAQIGHTAELAAYAGRGPGARKRPSTYVWVPIFHRGQIIGSVIYQLDARREIPTDEVSLLERVHDQLGVLVSNAYLNELTRNQAVRLTALNAIARALSGTHDVEGVAAALYSTLTPLIPVEVLELVIDGRRSDSWLRLLRLTPDQGPVSAVLGRRSKRLSAHRAVLDGGEPALEQSVEGRPSGSAARVPILEQGAVRGVLSIESSETGAYEESTIAFLEQVADEVSLALRNAWSYAALESQRRRLEVVNAVGRSLASSLDRWSIVRTLRQELSRHLEFDLFSIATVGEGPDGPTAEAYVYDSGEESQVAPVPLASAGPAREAFEKGEPVLIRRSPWAPSFERGRRPEDGPSPAPGAVMYVTRSGKRKRIATRSIVWVPVRHGDQITALLSLQSYRADAFDDWHVQLLQDVAAHVSLALSTAAHFQVAQTERRRLEALHVLEMSATGAADEQQIAEAIFKGLGAPVDASYVALVYLDGQGQLSGYACTPTGEARPLPPRPVERTHYFRRLQEGGVTLTEETPPELRTSKPFSGWQVGGERIPQHVLWVPLLQDGRVIGALSAQRHDDRPFAAHEVELLESAAPVVAIILRNVRLNRSNELALRHSVRIQEISALAGHDLESVVASVAEQARTMLEAVGAACWAFDDDGRVTASAATDRPARHLLSWSGRTATRSWKEAPRRALEGSRNSLDWNLIPLWYADRLVGALGSVRPRGGVDPGAERSVDFARHSAIAIESARLVAETRGRIRTLEAVAGLANLDITRPDRARLQMGRLVEQALSGSGGALWLVDGEDMVRVGASERPRRLSLGQLDRLLSGAGSRTLVHPVRRILRPAVANLLGAFVSPIVVDGAVVGMVTAGAGSSAAETRRLLPVLSGQAALVLGRLQLVAELDRQARMLTNILRHSPVGVVLEDAAGNVIFANPEVERIYGVEASRLAGSPASLLLERATVLAQHDEDAGGPLELRLGDRGVVVQVRRVPIPGSGEQPSRVLTLHEDVTQEHMVLEAKDLMLRAIGHEVLSPAAAMRSTIAGLLQWGEQMEAERRRTLVEEAYEESGRLLSLVENQLIIAKLETRHFEPNPVAVDVGSAIDIVLGVLRSRYGPRVSSIRLDLDPNLPDAFCEPTHLDQVLSNLVGNALEYTLGSQVQVSATTQEGWLEITVADEGNGLPAERLQTLFQKTGHAGRKRARGGLGLGLYLCRLVVERSFGGRIWLSQTGSGGTVFKFTVPSREVSASRRVISDYKVAR</sequence>
<dbReference type="RefSeq" id="WP_338204605.1">
    <property type="nucleotide sequence ID" value="NZ_JAEKNR010000217.1"/>
</dbReference>
<dbReference type="SMART" id="SM00388">
    <property type="entry name" value="HisKA"/>
    <property type="match status" value="1"/>
</dbReference>
<dbReference type="InterPro" id="IPR003661">
    <property type="entry name" value="HisK_dim/P_dom"/>
</dbReference>
<dbReference type="GO" id="GO:0005886">
    <property type="term" value="C:plasma membrane"/>
    <property type="evidence" value="ECO:0007669"/>
    <property type="project" value="TreeGrafter"/>
</dbReference>
<evidence type="ECO:0000259" key="7">
    <source>
        <dbReference type="PROSITE" id="PS50112"/>
    </source>
</evidence>
<dbReference type="Pfam" id="PF02518">
    <property type="entry name" value="HATPase_c"/>
    <property type="match status" value="1"/>
</dbReference>
<evidence type="ECO:0000256" key="3">
    <source>
        <dbReference type="ARBA" id="ARBA00022553"/>
    </source>
</evidence>
<dbReference type="Pfam" id="PF13185">
    <property type="entry name" value="GAF_2"/>
    <property type="match status" value="2"/>
</dbReference>
<dbReference type="EMBL" id="JAEKNR010000217">
    <property type="protein sequence ID" value="MBJ7600672.1"/>
    <property type="molecule type" value="Genomic_DNA"/>
</dbReference>
<comment type="catalytic activity">
    <reaction evidence="1">
        <text>ATP + protein L-histidine = ADP + protein N-phospho-L-histidine.</text>
        <dbReference type="EC" id="2.7.13.3"/>
    </reaction>
</comment>
<dbReference type="EC" id="2.7.13.3" evidence="2"/>
<dbReference type="Gene3D" id="3.30.565.10">
    <property type="entry name" value="Histidine kinase-like ATPase, C-terminal domain"/>
    <property type="match status" value="1"/>
</dbReference>
<protein>
    <recommendedName>
        <fullName evidence="2">histidine kinase</fullName>
        <ecNumber evidence="2">2.7.13.3</ecNumber>
    </recommendedName>
</protein>
<dbReference type="Gene3D" id="3.30.450.40">
    <property type="match status" value="5"/>
</dbReference>
<dbReference type="SMART" id="SM00065">
    <property type="entry name" value="GAF"/>
    <property type="match status" value="5"/>
</dbReference>
<dbReference type="SUPFAM" id="SSF55785">
    <property type="entry name" value="PYP-like sensor domain (PAS domain)"/>
    <property type="match status" value="1"/>
</dbReference>
<dbReference type="InterPro" id="IPR004358">
    <property type="entry name" value="Sig_transdc_His_kin-like_C"/>
</dbReference>
<name>A0A934K572_9BACT</name>
<dbReference type="InterPro" id="IPR036097">
    <property type="entry name" value="HisK_dim/P_sf"/>
</dbReference>
<dbReference type="InterPro" id="IPR005467">
    <property type="entry name" value="His_kinase_dom"/>
</dbReference>
<dbReference type="InterPro" id="IPR003594">
    <property type="entry name" value="HATPase_dom"/>
</dbReference>
<evidence type="ECO:0000256" key="1">
    <source>
        <dbReference type="ARBA" id="ARBA00000085"/>
    </source>
</evidence>
<organism evidence="8 9">
    <name type="scientific">Candidatus Nephthysia bennettiae</name>
    <dbReference type="NCBI Taxonomy" id="3127016"/>
    <lineage>
        <taxon>Bacteria</taxon>
        <taxon>Bacillati</taxon>
        <taxon>Candidatus Dormiibacterota</taxon>
        <taxon>Candidatus Dormibacteria</taxon>
        <taxon>Candidatus Dormibacterales</taxon>
        <taxon>Candidatus Dormibacteraceae</taxon>
        <taxon>Candidatus Nephthysia</taxon>
    </lineage>
</organism>
<dbReference type="PANTHER" id="PTHR45569:SF1">
    <property type="entry name" value="SENSOR PROTEIN KDPD"/>
    <property type="match status" value="1"/>
</dbReference>
<dbReference type="Pfam" id="PF01590">
    <property type="entry name" value="GAF"/>
    <property type="match status" value="1"/>
</dbReference>
<feature type="domain" description="PAS" evidence="7">
    <location>
        <begin position="982"/>
        <end position="1026"/>
    </location>
</feature>
<comment type="caution">
    <text evidence="8">The sequence shown here is derived from an EMBL/GenBank/DDBJ whole genome shotgun (WGS) entry which is preliminary data.</text>
</comment>
<accession>A0A934K572</accession>
<keyword evidence="4" id="KW-0418">Kinase</keyword>
<evidence type="ECO:0000259" key="6">
    <source>
        <dbReference type="PROSITE" id="PS50109"/>
    </source>
</evidence>
<dbReference type="CDD" id="cd00082">
    <property type="entry name" value="HisKA"/>
    <property type="match status" value="1"/>
</dbReference>
<dbReference type="InterPro" id="IPR035965">
    <property type="entry name" value="PAS-like_dom_sf"/>
</dbReference>
<keyword evidence="9" id="KW-1185">Reference proteome</keyword>
<dbReference type="InterPro" id="IPR029016">
    <property type="entry name" value="GAF-like_dom_sf"/>
</dbReference>
<dbReference type="PRINTS" id="PR00344">
    <property type="entry name" value="BCTRLSENSOR"/>
</dbReference>
<evidence type="ECO:0000256" key="4">
    <source>
        <dbReference type="ARBA" id="ARBA00022777"/>
    </source>
</evidence>
<dbReference type="SUPFAM" id="SSF55874">
    <property type="entry name" value="ATPase domain of HSP90 chaperone/DNA topoisomerase II/histidine kinase"/>
    <property type="match status" value="1"/>
</dbReference>
<feature type="domain" description="Histidine kinase" evidence="6">
    <location>
        <begin position="1101"/>
        <end position="1318"/>
    </location>
</feature>
<dbReference type="GO" id="GO:0000155">
    <property type="term" value="F:phosphorelay sensor kinase activity"/>
    <property type="evidence" value="ECO:0007669"/>
    <property type="project" value="InterPro"/>
</dbReference>
<dbReference type="InterPro" id="IPR003018">
    <property type="entry name" value="GAF"/>
</dbReference>
<dbReference type="Proteomes" id="UP000612893">
    <property type="component" value="Unassembled WGS sequence"/>
</dbReference>
<dbReference type="Gene3D" id="3.30.450.20">
    <property type="entry name" value="PAS domain"/>
    <property type="match status" value="1"/>
</dbReference>
<gene>
    <name evidence="8" type="ORF">JF922_21710</name>
</gene>
<evidence type="ECO:0000313" key="9">
    <source>
        <dbReference type="Proteomes" id="UP000612893"/>
    </source>
</evidence>
<keyword evidence="3" id="KW-0597">Phosphoprotein</keyword>
<dbReference type="SUPFAM" id="SSF47384">
    <property type="entry name" value="Homodimeric domain of signal transducing histidine kinase"/>
    <property type="match status" value="1"/>
</dbReference>
<evidence type="ECO:0000313" key="8">
    <source>
        <dbReference type="EMBL" id="MBJ7600672.1"/>
    </source>
</evidence>
<dbReference type="SMART" id="SM00387">
    <property type="entry name" value="HATPase_c"/>
    <property type="match status" value="1"/>
</dbReference>
<dbReference type="InterPro" id="IPR052023">
    <property type="entry name" value="Histidine_kinase_KdpD"/>
</dbReference>
<proteinExistence type="predicted"/>
<dbReference type="Pfam" id="PF13188">
    <property type="entry name" value="PAS_8"/>
    <property type="match status" value="1"/>
</dbReference>
<keyword evidence="4" id="KW-0808">Transferase</keyword>
<dbReference type="SUPFAM" id="SSF55781">
    <property type="entry name" value="GAF domain-like"/>
    <property type="match status" value="5"/>
</dbReference>
<dbReference type="Gene3D" id="1.10.287.130">
    <property type="match status" value="1"/>
</dbReference>
<dbReference type="PANTHER" id="PTHR45569">
    <property type="entry name" value="SENSOR PROTEIN KDPD"/>
    <property type="match status" value="1"/>
</dbReference>
<dbReference type="InterPro" id="IPR000014">
    <property type="entry name" value="PAS"/>
</dbReference>
<keyword evidence="5" id="KW-0902">Two-component regulatory system</keyword>
<evidence type="ECO:0000256" key="5">
    <source>
        <dbReference type="ARBA" id="ARBA00023012"/>
    </source>
</evidence>
<dbReference type="PROSITE" id="PS50112">
    <property type="entry name" value="PAS"/>
    <property type="match status" value="1"/>
</dbReference>
<reference evidence="8" key="1">
    <citation type="submission" date="2020-10" db="EMBL/GenBank/DDBJ databases">
        <title>Ca. Dormibacterota MAGs.</title>
        <authorList>
            <person name="Montgomery K."/>
        </authorList>
    </citation>
    <scope>NUCLEOTIDE SEQUENCE [LARGE SCALE GENOMIC DNA]</scope>
    <source>
        <strain evidence="8">SC8812_S17_10</strain>
    </source>
</reference>